<sequence length="104" mass="11108">MNQFQNDLQQLSVSQFQAGEMTPWNQQNQYPGVQFPNGMNQQDPSRLCVGFGGFCVGFCGGFCGAACVGFCSGFCGGFQCGGFQCGGFQCGGFRCGGSCHHRCR</sequence>
<organism evidence="1 2">
    <name type="scientific">Paenibacillus agricola</name>
    <dbReference type="NCBI Taxonomy" id="2716264"/>
    <lineage>
        <taxon>Bacteria</taxon>
        <taxon>Bacillati</taxon>
        <taxon>Bacillota</taxon>
        <taxon>Bacilli</taxon>
        <taxon>Bacillales</taxon>
        <taxon>Paenibacillaceae</taxon>
        <taxon>Paenibacillus</taxon>
    </lineage>
</organism>
<name>A0ABX0J9W6_9BACL</name>
<comment type="caution">
    <text evidence="1">The sequence shown here is derived from an EMBL/GenBank/DDBJ whole genome shotgun (WGS) entry which is preliminary data.</text>
</comment>
<accession>A0ABX0J9W6</accession>
<evidence type="ECO:0000313" key="2">
    <source>
        <dbReference type="Proteomes" id="UP001165962"/>
    </source>
</evidence>
<dbReference type="InterPro" id="IPR019890">
    <property type="entry name" value="Bacteriocin/sonorensin"/>
</dbReference>
<dbReference type="Proteomes" id="UP001165962">
    <property type="component" value="Unassembled WGS sequence"/>
</dbReference>
<proteinExistence type="predicted"/>
<dbReference type="EMBL" id="JAAOIW010000009">
    <property type="protein sequence ID" value="NHN32738.1"/>
    <property type="molecule type" value="Genomic_DNA"/>
</dbReference>
<reference evidence="1" key="1">
    <citation type="submission" date="2020-03" db="EMBL/GenBank/DDBJ databases">
        <title>Draft sequencing of Paenibacilllus sp. S3N08.</title>
        <authorList>
            <person name="Kim D.-U."/>
        </authorList>
    </citation>
    <scope>NUCLEOTIDE SEQUENCE</scope>
    <source>
        <strain evidence="1">S3N08</strain>
    </source>
</reference>
<dbReference type="NCBIfam" id="TIGR03601">
    <property type="entry name" value="B_an_ocin"/>
    <property type="match status" value="1"/>
</dbReference>
<dbReference type="RefSeq" id="WP_166153033.1">
    <property type="nucleotide sequence ID" value="NZ_JAAOIW010000009.1"/>
</dbReference>
<gene>
    <name evidence="1" type="ORF">G9U52_23235</name>
</gene>
<protein>
    <submittedName>
        <fullName evidence="1">Heterocycloanthracin/sonorensin family bacteriocin</fullName>
    </submittedName>
</protein>
<evidence type="ECO:0000313" key="1">
    <source>
        <dbReference type="EMBL" id="NHN32738.1"/>
    </source>
</evidence>
<keyword evidence="2" id="KW-1185">Reference proteome</keyword>